<dbReference type="EMBL" id="SMDG01000007">
    <property type="protein sequence ID" value="TCW54924.1"/>
    <property type="molecule type" value="Genomic_DNA"/>
</dbReference>
<evidence type="ECO:0000313" key="2">
    <source>
        <dbReference type="Proteomes" id="UP000295285"/>
    </source>
</evidence>
<name>A0A4R4BEC8_BACTU</name>
<comment type="caution">
    <text evidence="1">The sequence shown here is derived from an EMBL/GenBank/DDBJ whole genome shotgun (WGS) entry which is preliminary data.</text>
</comment>
<organism evidence="1 2">
    <name type="scientific">Bacillus thuringiensis</name>
    <dbReference type="NCBI Taxonomy" id="1428"/>
    <lineage>
        <taxon>Bacteria</taxon>
        <taxon>Bacillati</taxon>
        <taxon>Bacillota</taxon>
        <taxon>Bacilli</taxon>
        <taxon>Bacillales</taxon>
        <taxon>Bacillaceae</taxon>
        <taxon>Bacillus</taxon>
        <taxon>Bacillus cereus group</taxon>
    </lineage>
</organism>
<dbReference type="AlphaFoldDB" id="A0A4R4BEC8"/>
<protein>
    <submittedName>
        <fullName evidence="1">Uncharacterized protein</fullName>
    </submittedName>
</protein>
<accession>A0A4R4BEC8</accession>
<sequence>MTGPYNKGQFKSHVYVNQQLDKSEATNALAKAIFSDENGEFR</sequence>
<reference evidence="1 2" key="1">
    <citation type="submission" date="2019-03" db="EMBL/GenBank/DDBJ databases">
        <title>Above-ground endophytic microbial communities from plants in different locations in the United States.</title>
        <authorList>
            <person name="Frank C."/>
        </authorList>
    </citation>
    <scope>NUCLEOTIDE SEQUENCE [LARGE SCALE GENOMIC DNA]</scope>
    <source>
        <strain evidence="1 2">LP_2_YM</strain>
    </source>
</reference>
<proteinExistence type="predicted"/>
<gene>
    <name evidence="1" type="ORF">EC910_10712</name>
</gene>
<evidence type="ECO:0000313" key="1">
    <source>
        <dbReference type="EMBL" id="TCW54924.1"/>
    </source>
</evidence>
<dbReference type="Proteomes" id="UP000295285">
    <property type="component" value="Unassembled WGS sequence"/>
</dbReference>